<comment type="similarity">
    <text evidence="1">Belongs to the 'phage' integrase family.</text>
</comment>
<geneLocation type="plasmid" evidence="8 10">
    <name>unnamed</name>
</geneLocation>
<evidence type="ECO:0000256" key="1">
    <source>
        <dbReference type="ARBA" id="ARBA00008857"/>
    </source>
</evidence>
<gene>
    <name evidence="8" type="ORF">I6I38_24935</name>
    <name evidence="9" type="ORF">I6I38_25735</name>
</gene>
<dbReference type="EMBL" id="CP068149">
    <property type="protein sequence ID" value="QQU58067.1"/>
    <property type="molecule type" value="Genomic_DNA"/>
</dbReference>
<evidence type="ECO:0000256" key="5">
    <source>
        <dbReference type="ARBA" id="ARBA00023163"/>
    </source>
</evidence>
<dbReference type="SUPFAM" id="SSF56349">
    <property type="entry name" value="DNA breaking-rejoining enzymes"/>
    <property type="match status" value="1"/>
</dbReference>
<dbReference type="Proteomes" id="UP000595237">
    <property type="component" value="Plasmid unnamed"/>
</dbReference>
<evidence type="ECO:0000256" key="2">
    <source>
        <dbReference type="ARBA" id="ARBA00022558"/>
    </source>
</evidence>
<dbReference type="Pfam" id="PF00589">
    <property type="entry name" value="Phage_integrase"/>
    <property type="match status" value="1"/>
</dbReference>
<evidence type="ECO:0000259" key="7">
    <source>
        <dbReference type="PROSITE" id="PS51898"/>
    </source>
</evidence>
<dbReference type="InterPro" id="IPR050090">
    <property type="entry name" value="Tyrosine_recombinase_XerCD"/>
</dbReference>
<accession>A0ABX7DBP7</accession>
<dbReference type="InterPro" id="IPR002104">
    <property type="entry name" value="Integrase_catalytic"/>
</dbReference>
<keyword evidence="2" id="KW-1029">Fimbrium biogenesis</keyword>
<keyword evidence="5" id="KW-0804">Transcription</keyword>
<feature type="domain" description="Tyr recombinase" evidence="7">
    <location>
        <begin position="2"/>
        <end position="183"/>
    </location>
</feature>
<evidence type="ECO:0000256" key="3">
    <source>
        <dbReference type="ARBA" id="ARBA00022908"/>
    </source>
</evidence>
<dbReference type="InterPro" id="IPR011010">
    <property type="entry name" value="DNA_brk_join_enz"/>
</dbReference>
<evidence type="ECO:0000313" key="9">
    <source>
        <dbReference type="EMBL" id="QQU58080.1"/>
    </source>
</evidence>
<evidence type="ECO:0000256" key="6">
    <source>
        <dbReference type="ARBA" id="ARBA00023172"/>
    </source>
</evidence>
<keyword evidence="6" id="KW-0233">DNA recombination</keyword>
<keyword evidence="3" id="KW-0229">DNA integration</keyword>
<keyword evidence="8" id="KW-0614">Plasmid</keyword>
<name>A0ABX7DBP7_SERLI</name>
<reference evidence="8 10" key="1">
    <citation type="submission" date="2021-01" db="EMBL/GenBank/DDBJ databases">
        <title>FDA dAtabase for Regulatory Grade micrObial Sequences (FDA-ARGOS): Supporting development and validation of Infectious Disease Dx tests.</title>
        <authorList>
            <person name="Blissenbach B."/>
            <person name="Krut O."/>
            <person name="Tallon L."/>
            <person name="Sadzewicz L."/>
            <person name="Zhao X."/>
            <person name="Boylan J."/>
            <person name="Ott S."/>
            <person name="Bowen H."/>
            <person name="Vavikolanu K."/>
            <person name="Mehta A."/>
            <person name="Aluvathingal J."/>
            <person name="Nadendla S."/>
            <person name="Yan Y."/>
            <person name="Sichtig H."/>
        </authorList>
    </citation>
    <scope>NUCLEOTIDE SEQUENCE [LARGE SCALE GENOMIC DNA]</scope>
    <source>
        <strain evidence="8 10">FDAARGOS_1081</strain>
        <plasmid evidence="8 10">unnamed</plasmid>
    </source>
</reference>
<sequence>MKKRKHLTKNEVNQLLTESLNGTYGVRDYCMIYLAFIHGLRVSELCSLRISDFDLNEKTIFIYRLKNGFSTIHPLREKEITMLKRWIDLRKDFPGCDSDWLFLSMKGLNISRKRVYSLISFLGEKAGISVKTHPHMLRHSCGFALADQGADTRLIQDYLGHRNIQHTVTYTASNSARFRKLWTEEHLPRDF</sequence>
<organism evidence="8 10">
    <name type="scientific">Serratia liquefaciens</name>
    <dbReference type="NCBI Taxonomy" id="614"/>
    <lineage>
        <taxon>Bacteria</taxon>
        <taxon>Pseudomonadati</taxon>
        <taxon>Pseudomonadota</taxon>
        <taxon>Gammaproteobacteria</taxon>
        <taxon>Enterobacterales</taxon>
        <taxon>Yersiniaceae</taxon>
        <taxon>Serratia</taxon>
    </lineage>
</organism>
<dbReference type="PANTHER" id="PTHR30349:SF62">
    <property type="entry name" value="TYPE 1 FIMBRIAE REGULATORY PROTEIN FIMB-RELATED"/>
    <property type="match status" value="1"/>
</dbReference>
<dbReference type="NCBIfam" id="NF007371">
    <property type="entry name" value="PRK09871.1"/>
    <property type="match status" value="1"/>
</dbReference>
<proteinExistence type="inferred from homology"/>
<protein>
    <submittedName>
        <fullName evidence="8">Tyrosine-type recombinase/integrase</fullName>
    </submittedName>
</protein>
<dbReference type="PANTHER" id="PTHR30349">
    <property type="entry name" value="PHAGE INTEGRASE-RELATED"/>
    <property type="match status" value="1"/>
</dbReference>
<evidence type="ECO:0000256" key="4">
    <source>
        <dbReference type="ARBA" id="ARBA00023015"/>
    </source>
</evidence>
<dbReference type="NCBIfam" id="NF007370">
    <property type="entry name" value="PRK09870.1"/>
    <property type="match status" value="1"/>
</dbReference>
<keyword evidence="4" id="KW-0805">Transcription regulation</keyword>
<dbReference type="PROSITE" id="PS51898">
    <property type="entry name" value="TYR_RECOMBINASE"/>
    <property type="match status" value="1"/>
</dbReference>
<evidence type="ECO:0000313" key="10">
    <source>
        <dbReference type="Proteomes" id="UP000595237"/>
    </source>
</evidence>
<keyword evidence="10" id="KW-1185">Reference proteome</keyword>
<dbReference type="InterPro" id="IPR013762">
    <property type="entry name" value="Integrase-like_cat_sf"/>
</dbReference>
<dbReference type="EMBL" id="CP068149">
    <property type="protein sequence ID" value="QQU58080.1"/>
    <property type="molecule type" value="Genomic_DNA"/>
</dbReference>
<dbReference type="Gene3D" id="1.10.443.10">
    <property type="entry name" value="Intergrase catalytic core"/>
    <property type="match status" value="1"/>
</dbReference>
<evidence type="ECO:0000313" key="8">
    <source>
        <dbReference type="EMBL" id="QQU58067.1"/>
    </source>
</evidence>